<dbReference type="PROSITE" id="PS51125">
    <property type="entry name" value="NHL"/>
    <property type="match status" value="1"/>
</dbReference>
<feature type="transmembrane region" description="Helical" evidence="6">
    <location>
        <begin position="732"/>
        <end position="760"/>
    </location>
</feature>
<feature type="domain" description="Protein kinase" evidence="7">
    <location>
        <begin position="791"/>
        <end position="1069"/>
    </location>
</feature>
<evidence type="ECO:0000256" key="6">
    <source>
        <dbReference type="SAM" id="Phobius"/>
    </source>
</evidence>
<dbReference type="InterPro" id="IPR000719">
    <property type="entry name" value="Prot_kinase_dom"/>
</dbReference>
<comment type="caution">
    <text evidence="8">The sequence shown here is derived from an EMBL/GenBank/DDBJ whole genome shotgun (WGS) entry which is preliminary data.</text>
</comment>
<reference evidence="8 9" key="1">
    <citation type="journal article" date="2018" name="BMC Genomics">
        <title>The genome of Naegleria lovaniensis, the basis for a comparative approach to unravel pathogenicity factors of the human pathogenic amoeba N. fowleri.</title>
        <authorList>
            <person name="Liechti N."/>
            <person name="Schurch N."/>
            <person name="Bruggmann R."/>
            <person name="Wittwer M."/>
        </authorList>
    </citation>
    <scope>NUCLEOTIDE SEQUENCE [LARGE SCALE GENOMIC DNA]</scope>
    <source>
        <strain evidence="8 9">ATCC 30569</strain>
    </source>
</reference>
<keyword evidence="6" id="KW-1133">Transmembrane helix</keyword>
<dbReference type="RefSeq" id="XP_044556172.1">
    <property type="nucleotide sequence ID" value="XM_044693638.1"/>
</dbReference>
<dbReference type="Gene3D" id="2.120.10.30">
    <property type="entry name" value="TolB, C-terminal domain"/>
    <property type="match status" value="4"/>
</dbReference>
<dbReference type="PROSITE" id="PS00107">
    <property type="entry name" value="PROTEIN_KINASE_ATP"/>
    <property type="match status" value="1"/>
</dbReference>
<accession>A0AA88H093</accession>
<dbReference type="InterPro" id="IPR001258">
    <property type="entry name" value="NHL_repeat"/>
</dbReference>
<feature type="binding site" evidence="5">
    <location>
        <position position="819"/>
    </location>
    <ligand>
        <name>ATP</name>
        <dbReference type="ChEBI" id="CHEBI:30616"/>
    </ligand>
</feature>
<evidence type="ECO:0000256" key="4">
    <source>
        <dbReference type="PROSITE-ProRule" id="PRU00504"/>
    </source>
</evidence>
<feature type="repeat" description="NHL" evidence="4">
    <location>
        <begin position="512"/>
        <end position="542"/>
    </location>
</feature>
<dbReference type="PROSITE" id="PS00108">
    <property type="entry name" value="PROTEIN_KINASE_ST"/>
    <property type="match status" value="1"/>
</dbReference>
<keyword evidence="1" id="KW-0677">Repeat</keyword>
<keyword evidence="2 5" id="KW-0547">Nucleotide-binding</keyword>
<evidence type="ECO:0000256" key="2">
    <source>
        <dbReference type="ARBA" id="ARBA00022741"/>
    </source>
</evidence>
<organism evidence="8 9">
    <name type="scientific">Naegleria lovaniensis</name>
    <name type="common">Amoeba</name>
    <dbReference type="NCBI Taxonomy" id="51637"/>
    <lineage>
        <taxon>Eukaryota</taxon>
        <taxon>Discoba</taxon>
        <taxon>Heterolobosea</taxon>
        <taxon>Tetramitia</taxon>
        <taxon>Eutetramitia</taxon>
        <taxon>Vahlkampfiidae</taxon>
        <taxon>Naegleria</taxon>
    </lineage>
</organism>
<dbReference type="InterPro" id="IPR011009">
    <property type="entry name" value="Kinase-like_dom_sf"/>
</dbReference>
<name>A0AA88H093_NAELO</name>
<protein>
    <recommendedName>
        <fullName evidence="7">Protein kinase domain-containing protein</fullName>
    </recommendedName>
</protein>
<dbReference type="SUPFAM" id="SSF101898">
    <property type="entry name" value="NHL repeat"/>
    <property type="match status" value="2"/>
</dbReference>
<dbReference type="Pfam" id="PF00069">
    <property type="entry name" value="Pkinase"/>
    <property type="match status" value="1"/>
</dbReference>
<evidence type="ECO:0000256" key="5">
    <source>
        <dbReference type="PROSITE-ProRule" id="PRU10141"/>
    </source>
</evidence>
<dbReference type="GO" id="GO:0005524">
    <property type="term" value="F:ATP binding"/>
    <property type="evidence" value="ECO:0007669"/>
    <property type="project" value="UniProtKB-UniRule"/>
</dbReference>
<dbReference type="PROSITE" id="PS50011">
    <property type="entry name" value="PROTEIN_KINASE_DOM"/>
    <property type="match status" value="1"/>
</dbReference>
<dbReference type="GO" id="GO:0004672">
    <property type="term" value="F:protein kinase activity"/>
    <property type="evidence" value="ECO:0007669"/>
    <property type="project" value="InterPro"/>
</dbReference>
<dbReference type="Pfam" id="PF25021">
    <property type="entry name" value="TEN_NHL"/>
    <property type="match status" value="1"/>
</dbReference>
<evidence type="ECO:0000313" key="8">
    <source>
        <dbReference type="EMBL" id="KAG2394278.1"/>
    </source>
</evidence>
<dbReference type="PANTHER" id="PTHR46388">
    <property type="entry name" value="NHL REPEAT-CONTAINING PROTEIN 2"/>
    <property type="match status" value="1"/>
</dbReference>
<dbReference type="PANTHER" id="PTHR46388:SF2">
    <property type="entry name" value="NHL REPEAT-CONTAINING PROTEIN 2"/>
    <property type="match status" value="1"/>
</dbReference>
<evidence type="ECO:0000256" key="1">
    <source>
        <dbReference type="ARBA" id="ARBA00022737"/>
    </source>
</evidence>
<dbReference type="AlphaFoldDB" id="A0AA88H093"/>
<proteinExistence type="predicted"/>
<keyword evidence="6" id="KW-0472">Membrane</keyword>
<dbReference type="GeneID" id="68096497"/>
<dbReference type="InterPro" id="IPR011042">
    <property type="entry name" value="6-blade_b-propeller_TolB-like"/>
</dbReference>
<gene>
    <name evidence="8" type="ORF">C9374_004042</name>
</gene>
<dbReference type="SUPFAM" id="SSF56112">
    <property type="entry name" value="Protein kinase-like (PK-like)"/>
    <property type="match status" value="1"/>
</dbReference>
<evidence type="ECO:0000259" key="7">
    <source>
        <dbReference type="PROSITE" id="PS50011"/>
    </source>
</evidence>
<evidence type="ECO:0000313" key="9">
    <source>
        <dbReference type="Proteomes" id="UP000816034"/>
    </source>
</evidence>
<dbReference type="InterPro" id="IPR008271">
    <property type="entry name" value="Ser/Thr_kinase_AS"/>
</dbReference>
<dbReference type="EMBL" id="PYSW02000001">
    <property type="protein sequence ID" value="KAG2394278.1"/>
    <property type="molecule type" value="Genomic_DNA"/>
</dbReference>
<dbReference type="SMART" id="SM00220">
    <property type="entry name" value="S_TKc"/>
    <property type="match status" value="1"/>
</dbReference>
<keyword evidence="6" id="KW-0812">Transmembrane</keyword>
<dbReference type="Proteomes" id="UP000816034">
    <property type="component" value="Unassembled WGS sequence"/>
</dbReference>
<dbReference type="InterPro" id="IPR056822">
    <property type="entry name" value="TEN_NHL"/>
</dbReference>
<dbReference type="InterPro" id="IPR017441">
    <property type="entry name" value="Protein_kinase_ATP_BS"/>
</dbReference>
<keyword evidence="9" id="KW-1185">Reference proteome</keyword>
<evidence type="ECO:0000256" key="3">
    <source>
        <dbReference type="ARBA" id="ARBA00022840"/>
    </source>
</evidence>
<sequence>MFAIEAFSPKIFWNYSTDEQGPLQNPTLPSKPATPSPYTLTTLAGMSNVSGDGGPSVNAQLNHPRGLFCHYNMISNNYELYFCDTNNIRIRKINLQNGIIETVISDRDNVLPSVNDGRLSNLAFPTSLALSSENITEGNVSMVKTTAFVSDGTKIIKASWSELVSCSPGTTCKSKIDLREIEVPINFRNAASVTAYRNPKQKYRTEWLFVDSYNAIITKNYYEFSGPEIVPTRLTLNFAGSSSKAFTGFVRPEKVFADVNNDRLYVTDLDAGVVYQFSSILSGTTLTLNHQFPISAPGGMSFTRNGTILISGRGTSRLYEISKKNELLLYMGSRPGFDGDGGRAKDARINSADDLNYCDGNLYIADTFNSRIRKVSFDSNIIETFAGNYEYSESGIGTSVVLNDPTSLSYNPQFPNEVLIADTNSNVIRSLDLTTNNLQTVAGNYNPGRVNSSNIIRPQCAVRGPNRELYICDTYNHRVLVKYENGTEETIAGIIGSSGYSGDGYYAKDAKLYTPTSIALNKLGEIFIADSDNNRIRKIDKDGIISTVIGIGDPKNPCPRSSQYIQMPVTTACVIHPTSLQFDNEGYLYLSDVGHHMIRKASPDLTTVYIIAGNGLTEYVRDSGITATSASLFSPRGLFVTNNGDVLIADTRHHLIRIVTKKDSLISTIIGTGLRGDSNSFENATLNNPFSVIVTKNNDIIFCENSNNKIKKLSCTQGLYGVLCEPQMDQKIVIFISVIAATVALAICCVITIVAVQCYYNMKKRKSFHRLREPLVYQLEERLLPISNVTINKTKKLGSGSSGTVYLGYWDEVLVAAKKVEKSTLTEREVEFYKKLRNPHIVTFISTNTNGREGSMYLIMEYMGGGSLRKYIYSLSKGTEKCTFVDKLCLLKGVLIGLKYLHENNITHRDLKPDNILLDERHQIAKICDFGTTLKTSANLQEETTLGTPAYLPLDGVTSKKPSTKVDVYAFGKVMWELLFERSLEQASSSHEAPIPFNSAVSCFTWISDNPLVGIQYKDESNEDECFKQIEAHSEIVWEYCKVMKDCLSQNVEQRPTIFKILNLCKLWIGRLDESKKVVSNVHGTTLTSSYVNVALTENYVPIEL</sequence>
<keyword evidence="3 5" id="KW-0067">ATP-binding</keyword>
<dbReference type="Gene3D" id="1.10.510.10">
    <property type="entry name" value="Transferase(Phosphotransferase) domain 1"/>
    <property type="match status" value="1"/>
</dbReference>